<evidence type="ECO:0000256" key="2">
    <source>
        <dbReference type="ARBA" id="ARBA00004162"/>
    </source>
</evidence>
<evidence type="ECO:0000256" key="1">
    <source>
        <dbReference type="ARBA" id="ARBA00002254"/>
    </source>
</evidence>
<evidence type="ECO:0000256" key="9">
    <source>
        <dbReference type="ARBA" id="ARBA00023136"/>
    </source>
</evidence>
<dbReference type="PANTHER" id="PTHR35091">
    <property type="entry name" value="FLAGELLAR PROTEIN FLIL"/>
    <property type="match status" value="1"/>
</dbReference>
<keyword evidence="5 10" id="KW-0145">Chemotaxis</keyword>
<evidence type="ECO:0000256" key="5">
    <source>
        <dbReference type="ARBA" id="ARBA00022500"/>
    </source>
</evidence>
<dbReference type="InterPro" id="IPR005503">
    <property type="entry name" value="FliL"/>
</dbReference>
<accession>A0ABQ4TU61</accession>
<evidence type="ECO:0000256" key="6">
    <source>
        <dbReference type="ARBA" id="ARBA00022692"/>
    </source>
</evidence>
<gene>
    <name evidence="12" type="ORF">EKPJFOCH_3988</name>
</gene>
<dbReference type="RefSeq" id="WP_147816470.1">
    <property type="nucleotide sequence ID" value="NZ_BPRA01000024.1"/>
</dbReference>
<evidence type="ECO:0000313" key="12">
    <source>
        <dbReference type="EMBL" id="GJE57472.1"/>
    </source>
</evidence>
<evidence type="ECO:0000256" key="8">
    <source>
        <dbReference type="ARBA" id="ARBA00022989"/>
    </source>
</evidence>
<protein>
    <recommendedName>
        <fullName evidence="10">Flagellar protein FliL</fullName>
    </recommendedName>
</protein>
<dbReference type="PANTHER" id="PTHR35091:SF2">
    <property type="entry name" value="FLAGELLAR PROTEIN FLIL"/>
    <property type="match status" value="1"/>
</dbReference>
<feature type="compositionally biased region" description="Low complexity" evidence="11">
    <location>
        <begin position="56"/>
        <end position="68"/>
    </location>
</feature>
<sequence>MAKKPKKRPEGEEGASTEAPKSKKKLIIIIAAAVLLLGGGGGGYVMMKKPAAASDAHGDAHATPAADAHGGGGGHGEAAPKTGVTFLEVRDLIMNLTPEPGQQKGGYLKLKVALELKDGRVEAEVKPLLPRVEDTFQTYMRELRASDIAGSAGLYRLREELLRRVNIAIHPAKAEAVLFKDVVVQ</sequence>
<dbReference type="Proteomes" id="UP001055101">
    <property type="component" value="Unassembled WGS sequence"/>
</dbReference>
<keyword evidence="10" id="KW-0997">Cell inner membrane</keyword>
<keyword evidence="4" id="KW-1003">Cell membrane</keyword>
<reference evidence="12" key="2">
    <citation type="submission" date="2021-08" db="EMBL/GenBank/DDBJ databases">
        <authorList>
            <person name="Tani A."/>
            <person name="Ola A."/>
            <person name="Ogura Y."/>
            <person name="Katsura K."/>
            <person name="Hayashi T."/>
        </authorList>
    </citation>
    <scope>NUCLEOTIDE SEQUENCE</scope>
    <source>
        <strain evidence="12">DSM 23674</strain>
    </source>
</reference>
<dbReference type="NCBIfam" id="NF009420">
    <property type="entry name" value="PRK12785.1"/>
    <property type="match status" value="1"/>
</dbReference>
<comment type="subcellular location">
    <subcellularLocation>
        <location evidence="10">Cell inner membrane</location>
    </subcellularLocation>
    <subcellularLocation>
        <location evidence="2">Cell membrane</location>
        <topology evidence="2">Single-pass membrane protein</topology>
    </subcellularLocation>
</comment>
<evidence type="ECO:0000256" key="11">
    <source>
        <dbReference type="SAM" id="MobiDB-lite"/>
    </source>
</evidence>
<keyword evidence="7 10" id="KW-0283">Flagellar rotation</keyword>
<keyword evidence="9 10" id="KW-0472">Membrane</keyword>
<comment type="function">
    <text evidence="1 10">Controls the rotational direction of flagella during chemotaxis.</text>
</comment>
<feature type="region of interest" description="Disordered" evidence="11">
    <location>
        <begin position="56"/>
        <end position="80"/>
    </location>
</feature>
<organism evidence="12 13">
    <name type="scientific">Methylobacterium thuringiense</name>
    <dbReference type="NCBI Taxonomy" id="1003091"/>
    <lineage>
        <taxon>Bacteria</taxon>
        <taxon>Pseudomonadati</taxon>
        <taxon>Pseudomonadota</taxon>
        <taxon>Alphaproteobacteria</taxon>
        <taxon>Hyphomicrobiales</taxon>
        <taxon>Methylobacteriaceae</taxon>
        <taxon>Methylobacterium</taxon>
    </lineage>
</organism>
<keyword evidence="6 10" id="KW-0812">Transmembrane</keyword>
<comment type="caution">
    <text evidence="12">The sequence shown here is derived from an EMBL/GenBank/DDBJ whole genome shotgun (WGS) entry which is preliminary data.</text>
</comment>
<proteinExistence type="inferred from homology"/>
<keyword evidence="13" id="KW-1185">Reference proteome</keyword>
<evidence type="ECO:0000256" key="10">
    <source>
        <dbReference type="RuleBase" id="RU364125"/>
    </source>
</evidence>
<feature type="transmembrane region" description="Helical" evidence="10">
    <location>
        <begin position="26"/>
        <end position="47"/>
    </location>
</feature>
<dbReference type="Pfam" id="PF03748">
    <property type="entry name" value="FliL"/>
    <property type="match status" value="1"/>
</dbReference>
<evidence type="ECO:0000313" key="13">
    <source>
        <dbReference type="Proteomes" id="UP001055101"/>
    </source>
</evidence>
<name>A0ABQ4TU61_9HYPH</name>
<comment type="similarity">
    <text evidence="3 10">Belongs to the FliL family.</text>
</comment>
<dbReference type="EMBL" id="BPRA01000024">
    <property type="protein sequence ID" value="GJE57472.1"/>
    <property type="molecule type" value="Genomic_DNA"/>
</dbReference>
<evidence type="ECO:0000256" key="3">
    <source>
        <dbReference type="ARBA" id="ARBA00008281"/>
    </source>
</evidence>
<evidence type="ECO:0000256" key="4">
    <source>
        <dbReference type="ARBA" id="ARBA00022475"/>
    </source>
</evidence>
<reference evidence="12" key="1">
    <citation type="journal article" date="2021" name="Front. Microbiol.">
        <title>Comprehensive Comparative Genomics and Phenotyping of Methylobacterium Species.</title>
        <authorList>
            <person name="Alessa O."/>
            <person name="Ogura Y."/>
            <person name="Fujitani Y."/>
            <person name="Takami H."/>
            <person name="Hayashi T."/>
            <person name="Sahin N."/>
            <person name="Tani A."/>
        </authorList>
    </citation>
    <scope>NUCLEOTIDE SEQUENCE</scope>
    <source>
        <strain evidence="12">DSM 23674</strain>
    </source>
</reference>
<keyword evidence="8 10" id="KW-1133">Transmembrane helix</keyword>
<evidence type="ECO:0000256" key="7">
    <source>
        <dbReference type="ARBA" id="ARBA00022779"/>
    </source>
</evidence>